<dbReference type="InterPro" id="IPR019405">
    <property type="entry name" value="Lactonase_7-beta_prop"/>
</dbReference>
<dbReference type="PANTHER" id="PTHR30344">
    <property type="entry name" value="6-PHOSPHOGLUCONOLACTONASE-RELATED"/>
    <property type="match status" value="1"/>
</dbReference>
<sequence>MGTSTLTTTNERLLVLVGSYAEADGSGIYSYEFDEQDGTLKLLDQVSGYKNPTFLRLNAEQRRLYALAEITTAEGSKASDAALLTIDPVTGTLSEASRSLAATGPTCHIQLSPDEKFLTLTSYHNGTVSLVRVGEDGGIGAILDEQQHVGRGADPERQDKPHPHSSFYSPDGRYLFVSDLGLDRIIAYKIENDKLVRHGETALHPGAGPRHLTFHPNGRFAYVINEVDSSVTAFGYDAEAGALHAFQTLSTLPEGFEGENTTAEIAISADGRFLYGSNRGHDSIVVYAVDGESGKLSVVEHASVEGKHPRHFSIVPGGRFLIAANRDTNNLAVFKIDQETGKLSYTGHSAAVSKPVCVWSARF</sequence>
<dbReference type="Proteomes" id="UP000535838">
    <property type="component" value="Unassembled WGS sequence"/>
</dbReference>
<dbReference type="Gene3D" id="2.130.10.10">
    <property type="entry name" value="YVTN repeat-like/Quinoprotein amine dehydrogenase"/>
    <property type="match status" value="1"/>
</dbReference>
<dbReference type="AlphaFoldDB" id="A0A841T2F1"/>
<name>A0A841T2F1_9BACL</name>
<accession>A0A841T2F1</accession>
<dbReference type="EMBL" id="JACJVQ010000024">
    <property type="protein sequence ID" value="MBB6637772.1"/>
    <property type="molecule type" value="Genomic_DNA"/>
</dbReference>
<dbReference type="PANTHER" id="PTHR30344:SF1">
    <property type="entry name" value="6-PHOSPHOGLUCONOLACTONASE"/>
    <property type="match status" value="1"/>
</dbReference>
<reference evidence="2 3" key="1">
    <citation type="submission" date="2020-08" db="EMBL/GenBank/DDBJ databases">
        <title>Cohnella phylogeny.</title>
        <authorList>
            <person name="Dunlap C."/>
        </authorList>
    </citation>
    <scope>NUCLEOTIDE SEQUENCE [LARGE SCALE GENOMIC DNA]</scope>
    <source>
        <strain evidence="2 3">DSM 25241</strain>
    </source>
</reference>
<dbReference type="RefSeq" id="WP_185122970.1">
    <property type="nucleotide sequence ID" value="NZ_JACJVQ010000024.1"/>
</dbReference>
<organism evidence="2 3">
    <name type="scientific">Cohnella thailandensis</name>
    <dbReference type="NCBI Taxonomy" id="557557"/>
    <lineage>
        <taxon>Bacteria</taxon>
        <taxon>Bacillati</taxon>
        <taxon>Bacillota</taxon>
        <taxon>Bacilli</taxon>
        <taxon>Bacillales</taxon>
        <taxon>Paenibacillaceae</taxon>
        <taxon>Cohnella</taxon>
    </lineage>
</organism>
<dbReference type="InterPro" id="IPR050282">
    <property type="entry name" value="Cycloisomerase_2"/>
</dbReference>
<dbReference type="FunFam" id="2.130.10.10:FF:000306">
    <property type="entry name" value="3-carboxymuconate cyclase"/>
    <property type="match status" value="1"/>
</dbReference>
<proteinExistence type="inferred from homology"/>
<dbReference type="Pfam" id="PF10282">
    <property type="entry name" value="Lactonase"/>
    <property type="match status" value="1"/>
</dbReference>
<evidence type="ECO:0000313" key="2">
    <source>
        <dbReference type="EMBL" id="MBB6637772.1"/>
    </source>
</evidence>
<comment type="caution">
    <text evidence="2">The sequence shown here is derived from an EMBL/GenBank/DDBJ whole genome shotgun (WGS) entry which is preliminary data.</text>
</comment>
<keyword evidence="3" id="KW-1185">Reference proteome</keyword>
<gene>
    <name evidence="2" type="ORF">H7B67_26910</name>
</gene>
<protein>
    <submittedName>
        <fullName evidence="2">Lactonase family protein</fullName>
    </submittedName>
</protein>
<dbReference type="GO" id="GO:0017057">
    <property type="term" value="F:6-phosphogluconolactonase activity"/>
    <property type="evidence" value="ECO:0007669"/>
    <property type="project" value="TreeGrafter"/>
</dbReference>
<evidence type="ECO:0000256" key="1">
    <source>
        <dbReference type="ARBA" id="ARBA00005564"/>
    </source>
</evidence>
<dbReference type="SUPFAM" id="SSF51004">
    <property type="entry name" value="C-terminal (heme d1) domain of cytochrome cd1-nitrite reductase"/>
    <property type="match status" value="1"/>
</dbReference>
<dbReference type="GO" id="GO:0005829">
    <property type="term" value="C:cytosol"/>
    <property type="evidence" value="ECO:0007669"/>
    <property type="project" value="TreeGrafter"/>
</dbReference>
<dbReference type="InterPro" id="IPR015943">
    <property type="entry name" value="WD40/YVTN_repeat-like_dom_sf"/>
</dbReference>
<evidence type="ECO:0000313" key="3">
    <source>
        <dbReference type="Proteomes" id="UP000535838"/>
    </source>
</evidence>
<comment type="similarity">
    <text evidence="1">Belongs to the cycloisomerase 2 family.</text>
</comment>
<dbReference type="InterPro" id="IPR011048">
    <property type="entry name" value="Haem_d1_sf"/>
</dbReference>